<dbReference type="InterPro" id="IPR005632">
    <property type="entry name" value="Chaperone_Skp"/>
</dbReference>
<dbReference type="AlphaFoldDB" id="A0A1W1ZDI7"/>
<dbReference type="STRING" id="1938817.SAMN06296008_10523"/>
<dbReference type="GO" id="GO:0051082">
    <property type="term" value="F:unfolded protein binding"/>
    <property type="evidence" value="ECO:0007669"/>
    <property type="project" value="InterPro"/>
</dbReference>
<dbReference type="SUPFAM" id="SSF111384">
    <property type="entry name" value="OmpH-like"/>
    <property type="match status" value="1"/>
</dbReference>
<keyword evidence="2" id="KW-0732">Signal</keyword>
<evidence type="ECO:0000256" key="2">
    <source>
        <dbReference type="ARBA" id="ARBA00022729"/>
    </source>
</evidence>
<dbReference type="GO" id="GO:0050821">
    <property type="term" value="P:protein stabilization"/>
    <property type="evidence" value="ECO:0007669"/>
    <property type="project" value="TreeGrafter"/>
</dbReference>
<dbReference type="PANTHER" id="PTHR35089:SF1">
    <property type="entry name" value="CHAPERONE PROTEIN SKP"/>
    <property type="match status" value="1"/>
</dbReference>
<protein>
    <submittedName>
        <fullName evidence="4">Periplasmic chaperone for outer membrane proteins Skp</fullName>
    </submittedName>
</protein>
<organism evidence="4 5">
    <name type="scientific">Polynucleobacter kasalickyi</name>
    <dbReference type="NCBI Taxonomy" id="1938817"/>
    <lineage>
        <taxon>Bacteria</taxon>
        <taxon>Pseudomonadati</taxon>
        <taxon>Pseudomonadota</taxon>
        <taxon>Betaproteobacteria</taxon>
        <taxon>Burkholderiales</taxon>
        <taxon>Burkholderiaceae</taxon>
        <taxon>Polynucleobacter</taxon>
    </lineage>
</organism>
<evidence type="ECO:0000256" key="1">
    <source>
        <dbReference type="ARBA" id="ARBA00009091"/>
    </source>
</evidence>
<comment type="similarity">
    <text evidence="1">Belongs to the Skp family.</text>
</comment>
<sequence>MKLLKIQRLINLLGLSLLITLPVLSHGQEASAKIAYVSLERILNESKIAKEAQSKMQNEFGQREKEVRDGIAKIKTEAAQLDKDAAILPEADRIRKQRELADHDRELQRKQRELIEDSQRRGAEERAKIFERANQVLKSIVEQKKLDLVVQDAAYVNPRIDITNDVLSALNK</sequence>
<feature type="coiled-coil region" evidence="3">
    <location>
        <begin position="93"/>
        <end position="120"/>
    </location>
</feature>
<dbReference type="Proteomes" id="UP000192708">
    <property type="component" value="Unassembled WGS sequence"/>
</dbReference>
<keyword evidence="5" id="KW-1185">Reference proteome</keyword>
<reference evidence="4 5" key="1">
    <citation type="submission" date="2017-04" db="EMBL/GenBank/DDBJ databases">
        <authorList>
            <person name="Afonso C.L."/>
            <person name="Miller P.J."/>
            <person name="Scott M.A."/>
            <person name="Spackman E."/>
            <person name="Goraichik I."/>
            <person name="Dimitrov K.M."/>
            <person name="Suarez D.L."/>
            <person name="Swayne D.E."/>
        </authorList>
    </citation>
    <scope>NUCLEOTIDE SEQUENCE [LARGE SCALE GENOMIC DNA]</scope>
    <source>
        <strain evidence="4 5">VK13</strain>
    </source>
</reference>
<dbReference type="GO" id="GO:0005829">
    <property type="term" value="C:cytosol"/>
    <property type="evidence" value="ECO:0007669"/>
    <property type="project" value="TreeGrafter"/>
</dbReference>
<name>A0A1W1ZDI7_9BURK</name>
<dbReference type="SMART" id="SM00935">
    <property type="entry name" value="OmpH"/>
    <property type="match status" value="1"/>
</dbReference>
<dbReference type="EMBL" id="FWXJ01000005">
    <property type="protein sequence ID" value="SMC46098.1"/>
    <property type="molecule type" value="Genomic_DNA"/>
</dbReference>
<gene>
    <name evidence="4" type="ORF">SAMN06296008_10523</name>
</gene>
<dbReference type="RefSeq" id="WP_084283186.1">
    <property type="nucleotide sequence ID" value="NZ_FWXJ01000005.1"/>
</dbReference>
<dbReference type="Gene3D" id="3.30.910.20">
    <property type="entry name" value="Skp domain"/>
    <property type="match status" value="1"/>
</dbReference>
<evidence type="ECO:0000313" key="5">
    <source>
        <dbReference type="Proteomes" id="UP000192708"/>
    </source>
</evidence>
<dbReference type="PANTHER" id="PTHR35089">
    <property type="entry name" value="CHAPERONE PROTEIN SKP"/>
    <property type="match status" value="1"/>
</dbReference>
<evidence type="ECO:0000256" key="3">
    <source>
        <dbReference type="SAM" id="Coils"/>
    </source>
</evidence>
<accession>A0A1W1ZDI7</accession>
<proteinExistence type="inferred from homology"/>
<dbReference type="OrthoDB" id="5294628at2"/>
<dbReference type="InterPro" id="IPR024930">
    <property type="entry name" value="Skp_dom_sf"/>
</dbReference>
<keyword evidence="3" id="KW-0175">Coiled coil</keyword>
<dbReference type="Pfam" id="PF03938">
    <property type="entry name" value="OmpH"/>
    <property type="match status" value="1"/>
</dbReference>
<evidence type="ECO:0000313" key="4">
    <source>
        <dbReference type="EMBL" id="SMC46098.1"/>
    </source>
</evidence>